<organism evidence="1 2">
    <name type="scientific">Methanosphaerula palustris (strain ATCC BAA-1556 / DSM 19958 / E1-9c)</name>
    <dbReference type="NCBI Taxonomy" id="521011"/>
    <lineage>
        <taxon>Archaea</taxon>
        <taxon>Methanobacteriati</taxon>
        <taxon>Methanobacteriota</taxon>
        <taxon>Stenosarchaea group</taxon>
        <taxon>Methanomicrobia</taxon>
        <taxon>Methanomicrobiales</taxon>
        <taxon>Methanoregulaceae</taxon>
        <taxon>Methanosphaerula</taxon>
    </lineage>
</organism>
<name>B8GDH9_METPE</name>
<dbReference type="AlphaFoldDB" id="B8GDH9"/>
<evidence type="ECO:0000313" key="1">
    <source>
        <dbReference type="EMBL" id="ACL17330.1"/>
    </source>
</evidence>
<protein>
    <submittedName>
        <fullName evidence="1">Uncharacterized protein</fullName>
    </submittedName>
</protein>
<dbReference type="EMBL" id="CP001338">
    <property type="protein sequence ID" value="ACL17330.1"/>
    <property type="molecule type" value="Genomic_DNA"/>
</dbReference>
<accession>B8GDH9</accession>
<dbReference type="KEGG" id="mpl:Mpal_2031"/>
<evidence type="ECO:0000313" key="2">
    <source>
        <dbReference type="Proteomes" id="UP000002457"/>
    </source>
</evidence>
<keyword evidence="2" id="KW-1185">Reference proteome</keyword>
<dbReference type="STRING" id="521011.Mpal_2031"/>
<dbReference type="Proteomes" id="UP000002457">
    <property type="component" value="Chromosome"/>
</dbReference>
<reference evidence="1 2" key="1">
    <citation type="journal article" date="2015" name="Genome Announc.">
        <title>Complete Genome Sequence of Methanosphaerula palustris E1-9CT, a Hydrogenotrophic Methanogen Isolated from a Minerotrophic Fen Peatland.</title>
        <authorList>
            <person name="Cadillo-Quiroz H."/>
            <person name="Browne P."/>
            <person name="Kyrpides N."/>
            <person name="Woyke T."/>
            <person name="Goodwin L."/>
            <person name="Detter C."/>
            <person name="Yavitt J.B."/>
            <person name="Zinder S.H."/>
        </authorList>
    </citation>
    <scope>NUCLEOTIDE SEQUENCE [LARGE SCALE GENOMIC DNA]</scope>
    <source>
        <strain evidence="2">ATCC BAA-1556 / DSM 19958 / E1-9c</strain>
    </source>
</reference>
<sequence length="66" mass="7065">MRGAIPDAVEDPGRAIALAPGLNGTVRLYHADRAVHIDHTALRDTAVIHDAARGITRSRFDPIPSV</sequence>
<dbReference type="HOGENOM" id="CLU_2820937_0_0_2"/>
<gene>
    <name evidence="1" type="ordered locus">Mpal_2031</name>
</gene>
<proteinExistence type="predicted"/>